<dbReference type="Pfam" id="PF11959">
    <property type="entry name" value="DUF3473"/>
    <property type="match status" value="1"/>
</dbReference>
<dbReference type="Gene3D" id="3.20.20.370">
    <property type="entry name" value="Glycoside hydrolase/deacetylase"/>
    <property type="match status" value="1"/>
</dbReference>
<evidence type="ECO:0000256" key="4">
    <source>
        <dbReference type="ARBA" id="ARBA00032976"/>
    </source>
</evidence>
<comment type="function">
    <text evidence="1">Is involved in generating a small heat-stable compound (Nod), an acylated oligomer of N-acetylglucosamine, that stimulates mitosis in various plant protoplasts.</text>
</comment>
<dbReference type="InterPro" id="IPR014344">
    <property type="entry name" value="XrtA_polysacc_deacetyl"/>
</dbReference>
<accession>A0ABT1DCY4</accession>
<dbReference type="PANTHER" id="PTHR47561">
    <property type="entry name" value="POLYSACCHARIDE DEACETYLASE FAMILY PROTEIN (AFU_ORTHOLOGUE AFUA_6G05030)"/>
    <property type="match status" value="1"/>
</dbReference>
<dbReference type="EMBL" id="JAFIRR010000229">
    <property type="protein sequence ID" value="MCO6419788.1"/>
    <property type="molecule type" value="Genomic_DNA"/>
</dbReference>
<name>A0ABT1DCY4_9PROT</name>
<reference evidence="6 7" key="1">
    <citation type="submission" date="2021-12" db="EMBL/GenBank/DDBJ databases">
        <title>Siccirubricoccus leaddurans sp. nov., a high concentration Zn2+ tolerance bacterium.</title>
        <authorList>
            <person name="Cao Y."/>
        </authorList>
    </citation>
    <scope>NUCLEOTIDE SEQUENCE [LARGE SCALE GENOMIC DNA]</scope>
    <source>
        <strain evidence="6 7">KC 17139</strain>
    </source>
</reference>
<dbReference type="Pfam" id="PF01522">
    <property type="entry name" value="Polysacc_deac_1"/>
    <property type="match status" value="1"/>
</dbReference>
<comment type="caution">
    <text evidence="6">The sequence shown here is derived from an EMBL/GenBank/DDBJ whole genome shotgun (WGS) entry which is preliminary data.</text>
</comment>
<evidence type="ECO:0000256" key="3">
    <source>
        <dbReference type="ARBA" id="ARBA00020071"/>
    </source>
</evidence>
<sequence>MSGTAPAAPLNAMSIDVEDWFQVQNYAGLIPRARWDSLPRRVEERTREVLDLFARAGIRATFFTLGWVAERHPGLIRDIVAAGHELASHGYGHERVFEIGADRFREDIRRAKHLLEQAGGVAVTGYRAPTFSVNPTATPWAHAVLAEAGYRYSSSIFPGPRAGGPVPLQPWRPHPDGVVELPMTALRLGPACLPVSGGGPFRATPHPLFAALLRRVNAEGRRGIFYFHPWEIDPDQPRVPGLSATKRLRHFLGLRRMAPRLARLLGDFAWAPVEAVFAPELAAPAPARAA</sequence>
<evidence type="ECO:0000313" key="6">
    <source>
        <dbReference type="EMBL" id="MCO6419788.1"/>
    </source>
</evidence>
<dbReference type="Proteomes" id="UP001523392">
    <property type="component" value="Unassembled WGS sequence"/>
</dbReference>
<evidence type="ECO:0000256" key="1">
    <source>
        <dbReference type="ARBA" id="ARBA00003236"/>
    </source>
</evidence>
<dbReference type="InterPro" id="IPR022560">
    <property type="entry name" value="DUF3473"/>
</dbReference>
<gene>
    <name evidence="6" type="ORF">JYK14_27010</name>
</gene>
<dbReference type="PANTHER" id="PTHR47561:SF1">
    <property type="entry name" value="POLYSACCHARIDE DEACETYLASE FAMILY PROTEIN (AFU_ORTHOLOGUE AFUA_6G05030)"/>
    <property type="match status" value="1"/>
</dbReference>
<evidence type="ECO:0000259" key="5">
    <source>
        <dbReference type="PROSITE" id="PS51677"/>
    </source>
</evidence>
<keyword evidence="7" id="KW-1185">Reference proteome</keyword>
<evidence type="ECO:0000256" key="2">
    <source>
        <dbReference type="ARBA" id="ARBA00010973"/>
    </source>
</evidence>
<proteinExistence type="inferred from homology"/>
<dbReference type="NCBIfam" id="TIGR03006">
    <property type="entry name" value="pepcterm_polyde"/>
    <property type="match status" value="1"/>
</dbReference>
<evidence type="ECO:0000313" key="7">
    <source>
        <dbReference type="Proteomes" id="UP001523392"/>
    </source>
</evidence>
<dbReference type="InterPro" id="IPR045235">
    <property type="entry name" value="PuuE_HpPgdA-like"/>
</dbReference>
<organism evidence="6 7">
    <name type="scientific">Siccirubricoccus soli</name>
    <dbReference type="NCBI Taxonomy" id="2899147"/>
    <lineage>
        <taxon>Bacteria</taxon>
        <taxon>Pseudomonadati</taxon>
        <taxon>Pseudomonadota</taxon>
        <taxon>Alphaproteobacteria</taxon>
        <taxon>Acetobacterales</taxon>
        <taxon>Roseomonadaceae</taxon>
        <taxon>Siccirubricoccus</taxon>
    </lineage>
</organism>
<dbReference type="SUPFAM" id="SSF88713">
    <property type="entry name" value="Glycoside hydrolase/deacetylase"/>
    <property type="match status" value="1"/>
</dbReference>
<feature type="domain" description="NodB homology" evidence="5">
    <location>
        <begin position="29"/>
        <end position="290"/>
    </location>
</feature>
<dbReference type="RefSeq" id="WP_252956467.1">
    <property type="nucleotide sequence ID" value="NZ_JAFIRR010000229.1"/>
</dbReference>
<comment type="similarity">
    <text evidence="2">Belongs to the polysaccharide deacetylase family.</text>
</comment>
<dbReference type="PROSITE" id="PS51677">
    <property type="entry name" value="NODB"/>
    <property type="match status" value="1"/>
</dbReference>
<protein>
    <recommendedName>
        <fullName evidence="3">Chitooligosaccharide deacetylase</fullName>
    </recommendedName>
    <alternativeName>
        <fullName evidence="4">Nodulation protein B</fullName>
    </alternativeName>
</protein>
<dbReference type="CDD" id="cd10941">
    <property type="entry name" value="CE4_PuuE_HpPgdA_like_2"/>
    <property type="match status" value="1"/>
</dbReference>
<dbReference type="InterPro" id="IPR002509">
    <property type="entry name" value="NODB_dom"/>
</dbReference>
<dbReference type="InterPro" id="IPR011330">
    <property type="entry name" value="Glyco_hydro/deAcase_b/a-brl"/>
</dbReference>